<dbReference type="EMBL" id="JAAEDI010000010">
    <property type="protein sequence ID" value="MBR0650184.1"/>
    <property type="molecule type" value="Genomic_DNA"/>
</dbReference>
<dbReference type="PANTHER" id="PTHR36509:SF3">
    <property type="entry name" value="SIGNAL PEPTIDE PROTEIN"/>
    <property type="match status" value="1"/>
</dbReference>
<protein>
    <submittedName>
        <fullName evidence="4">DUF1254 domain-containing protein</fullName>
    </submittedName>
</protein>
<dbReference type="InterPro" id="IPR010621">
    <property type="entry name" value="DUF1214"/>
</dbReference>
<evidence type="ECO:0000259" key="2">
    <source>
        <dbReference type="Pfam" id="PF06742"/>
    </source>
</evidence>
<organism evidence="4 5">
    <name type="scientific">Neoroseomonas terrae</name>
    <dbReference type="NCBI Taxonomy" id="424799"/>
    <lineage>
        <taxon>Bacteria</taxon>
        <taxon>Pseudomonadati</taxon>
        <taxon>Pseudomonadota</taxon>
        <taxon>Alphaproteobacteria</taxon>
        <taxon>Acetobacterales</taxon>
        <taxon>Acetobacteraceae</taxon>
        <taxon>Neoroseomonas</taxon>
    </lineage>
</organism>
<evidence type="ECO:0000313" key="4">
    <source>
        <dbReference type="EMBL" id="MBR0650184.1"/>
    </source>
</evidence>
<name>A0ABS5EGM6_9PROT</name>
<dbReference type="InterPro" id="IPR037050">
    <property type="entry name" value="DUF1254_sf"/>
</dbReference>
<dbReference type="PROSITE" id="PS51318">
    <property type="entry name" value="TAT"/>
    <property type="match status" value="1"/>
</dbReference>
<dbReference type="Gene3D" id="2.60.120.600">
    <property type="entry name" value="Domain of unknown function DUF1214, C-terminal domain"/>
    <property type="match status" value="1"/>
</dbReference>
<feature type="domain" description="DUF1214" evidence="2">
    <location>
        <begin position="394"/>
        <end position="498"/>
    </location>
</feature>
<proteinExistence type="predicted"/>
<evidence type="ECO:0000313" key="5">
    <source>
        <dbReference type="Proteomes" id="UP000698752"/>
    </source>
</evidence>
<feature type="signal peptide" evidence="1">
    <location>
        <begin position="1"/>
        <end position="26"/>
    </location>
</feature>
<sequence>MTASSVSRRAALSASALLPAATLAQAQTGGPTPADSTAAPAASAAALPGGVLTPLMAQINNGNWLGPAEAEALRDEYFLQSAISAYVNTLPLLNVIGMRDGSEATFGKGYNILPIWKDRMDSLCQVPTPNADVIYSMSYLDLKETGPLVVHAPANVIGMFTDFFQRTITDVGSVGPDRAQGGLYLLLPPGYAGPVPGGYFAFTSSTYNVFLFFRTLMEQGDNGPNPAPAAANAQQTRVYPLHEIERRIKPMQFPNGSGRRVNMMYPVDNSYWTKLKAFVDYEPVECMPMEVRGTLAEIGIIKGRPFSPDARQQALLEQAVKKAPRMIMARRQLGRADGRNLYYEGRQWESAWGGATADWYQDSYLDAMQRATFFQVAYSSAPAMVMRTTGAGSKYPLTVRDKDGQFLSGSNAYRLHIPPGIPAGLFWAVTAYNITDGTMPETPQRLPSINGYNKVQKNGDGSIDLYFAASRPAAAPESNWIQVQDGRNFLVTLRLYGTGIEFYDQTWKPDDVVKIG</sequence>
<dbReference type="Pfam" id="PF06742">
    <property type="entry name" value="DUF1214"/>
    <property type="match status" value="1"/>
</dbReference>
<dbReference type="InterPro" id="IPR006311">
    <property type="entry name" value="TAT_signal"/>
</dbReference>
<dbReference type="Gene3D" id="1.10.3360.10">
    <property type="entry name" value="VPA0735-like domain"/>
    <property type="match status" value="1"/>
</dbReference>
<keyword evidence="1" id="KW-0732">Signal</keyword>
<evidence type="ECO:0000259" key="3">
    <source>
        <dbReference type="Pfam" id="PF06863"/>
    </source>
</evidence>
<feature type="chain" id="PRO_5046937194" evidence="1">
    <location>
        <begin position="27"/>
        <end position="516"/>
    </location>
</feature>
<dbReference type="RefSeq" id="WP_211868703.1">
    <property type="nucleotide sequence ID" value="NZ_JAAEDI010000010.1"/>
</dbReference>
<accession>A0ABS5EGM6</accession>
<dbReference type="Gene3D" id="2.60.40.1610">
    <property type="entry name" value="Domain of unknown function DUF1254"/>
    <property type="match status" value="1"/>
</dbReference>
<keyword evidence="5" id="KW-1185">Reference proteome</keyword>
<feature type="domain" description="DUF1254" evidence="3">
    <location>
        <begin position="124"/>
        <end position="240"/>
    </location>
</feature>
<dbReference type="Proteomes" id="UP000698752">
    <property type="component" value="Unassembled WGS sequence"/>
</dbReference>
<reference evidence="5" key="1">
    <citation type="journal article" date="2021" name="Syst. Appl. Microbiol.">
        <title>Roseomonas hellenica sp. nov., isolated from roots of wild-growing Alkanna tinctoria.</title>
        <authorList>
            <person name="Rat A."/>
            <person name="Naranjo H.D."/>
            <person name="Lebbe L."/>
            <person name="Cnockaert M."/>
            <person name="Krigas N."/>
            <person name="Grigoriadou K."/>
            <person name="Maloupa E."/>
            <person name="Willems A."/>
        </authorList>
    </citation>
    <scope>NUCLEOTIDE SEQUENCE [LARGE SCALE GENOMIC DNA]</scope>
    <source>
        <strain evidence="5">LMG 31159</strain>
    </source>
</reference>
<dbReference type="Pfam" id="PF06863">
    <property type="entry name" value="DUF1254"/>
    <property type="match status" value="1"/>
</dbReference>
<dbReference type="InterPro" id="IPR010679">
    <property type="entry name" value="DUF1254"/>
</dbReference>
<dbReference type="SUPFAM" id="SSF160935">
    <property type="entry name" value="VPA0735-like"/>
    <property type="match status" value="1"/>
</dbReference>
<gene>
    <name evidence="4" type="ORF">GXW78_10960</name>
</gene>
<dbReference type="PANTHER" id="PTHR36509">
    <property type="entry name" value="BLL3101 PROTEIN"/>
    <property type="match status" value="1"/>
</dbReference>
<dbReference type="InterPro" id="IPR037049">
    <property type="entry name" value="DUF1214_C_sf"/>
</dbReference>
<evidence type="ECO:0000256" key="1">
    <source>
        <dbReference type="SAM" id="SignalP"/>
    </source>
</evidence>
<comment type="caution">
    <text evidence="4">The sequence shown here is derived from an EMBL/GenBank/DDBJ whole genome shotgun (WGS) entry which is preliminary data.</text>
</comment>